<keyword evidence="1" id="KW-0472">Membrane</keyword>
<organism evidence="2 3">
    <name type="scientific">Saccharopolyspora taberi</name>
    <dbReference type="NCBI Taxonomy" id="60895"/>
    <lineage>
        <taxon>Bacteria</taxon>
        <taxon>Bacillati</taxon>
        <taxon>Actinomycetota</taxon>
        <taxon>Actinomycetes</taxon>
        <taxon>Pseudonocardiales</taxon>
        <taxon>Pseudonocardiaceae</taxon>
        <taxon>Saccharopolyspora</taxon>
    </lineage>
</organism>
<feature type="transmembrane region" description="Helical" evidence="1">
    <location>
        <begin position="16"/>
        <end position="38"/>
    </location>
</feature>
<keyword evidence="3" id="KW-1185">Reference proteome</keyword>
<feature type="transmembrane region" description="Helical" evidence="1">
    <location>
        <begin position="65"/>
        <end position="91"/>
    </location>
</feature>
<proteinExistence type="predicted"/>
<dbReference type="EMBL" id="BAAAUX010000034">
    <property type="protein sequence ID" value="GAA2818475.1"/>
    <property type="molecule type" value="Genomic_DNA"/>
</dbReference>
<keyword evidence="1" id="KW-1133">Transmembrane helix</keyword>
<feature type="transmembrane region" description="Helical" evidence="1">
    <location>
        <begin position="124"/>
        <end position="146"/>
    </location>
</feature>
<dbReference type="Proteomes" id="UP001500979">
    <property type="component" value="Unassembled WGS sequence"/>
</dbReference>
<feature type="transmembrane region" description="Helical" evidence="1">
    <location>
        <begin position="98"/>
        <end position="118"/>
    </location>
</feature>
<protein>
    <recommendedName>
        <fullName evidence="4">Integral membrane protein</fullName>
    </recommendedName>
</protein>
<reference evidence="2 3" key="1">
    <citation type="journal article" date="2019" name="Int. J. Syst. Evol. Microbiol.">
        <title>The Global Catalogue of Microorganisms (GCM) 10K type strain sequencing project: providing services to taxonomists for standard genome sequencing and annotation.</title>
        <authorList>
            <consortium name="The Broad Institute Genomics Platform"/>
            <consortium name="The Broad Institute Genome Sequencing Center for Infectious Disease"/>
            <person name="Wu L."/>
            <person name="Ma J."/>
        </authorList>
    </citation>
    <scope>NUCLEOTIDE SEQUENCE [LARGE SCALE GENOMIC DNA]</scope>
    <source>
        <strain evidence="2 3">JCM 9383</strain>
    </source>
</reference>
<evidence type="ECO:0008006" key="4">
    <source>
        <dbReference type="Google" id="ProtNLM"/>
    </source>
</evidence>
<keyword evidence="1" id="KW-0812">Transmembrane</keyword>
<name>A0ABN3VLZ6_9PSEU</name>
<gene>
    <name evidence="2" type="ORF">GCM10010470_62260</name>
</gene>
<comment type="caution">
    <text evidence="2">The sequence shown here is derived from an EMBL/GenBank/DDBJ whole genome shotgun (WGS) entry which is preliminary data.</text>
</comment>
<evidence type="ECO:0000313" key="3">
    <source>
        <dbReference type="Proteomes" id="UP001500979"/>
    </source>
</evidence>
<accession>A0ABN3VLZ6</accession>
<sequence length="156" mass="16451">MPPPEGAPRRPDSVTLSFWTGIASVVVGFALLAVSFAVGGDDDVRMVADSLRAQGQQLTEQDVRALYSVVVVATFGVMAVVAALWIMFLFFMRSGRNWARIVITAVGVAWFALTVPAVQGGPVVVLLALVQLAAIGATVVAAFLAPSNEYFAAGRR</sequence>
<evidence type="ECO:0000313" key="2">
    <source>
        <dbReference type="EMBL" id="GAA2818475.1"/>
    </source>
</evidence>
<evidence type="ECO:0000256" key="1">
    <source>
        <dbReference type="SAM" id="Phobius"/>
    </source>
</evidence>